<comment type="caution">
    <text evidence="1">The sequence shown here is derived from an EMBL/GenBank/DDBJ whole genome shotgun (WGS) entry which is preliminary data.</text>
</comment>
<evidence type="ECO:0000313" key="1">
    <source>
        <dbReference type="EMBL" id="CAI8584279.1"/>
    </source>
</evidence>
<dbReference type="InterPro" id="IPR006553">
    <property type="entry name" value="Leu-rich_rpt_Cys-con_subtyp"/>
</dbReference>
<dbReference type="GO" id="GO:0005634">
    <property type="term" value="C:nucleus"/>
    <property type="evidence" value="ECO:0007669"/>
    <property type="project" value="TreeGrafter"/>
</dbReference>
<dbReference type="InterPro" id="IPR032675">
    <property type="entry name" value="LRR_dom_sf"/>
</dbReference>
<dbReference type="Gene3D" id="3.80.10.10">
    <property type="entry name" value="Ribonuclease Inhibitor"/>
    <property type="match status" value="1"/>
</dbReference>
<dbReference type="SUPFAM" id="SSF52047">
    <property type="entry name" value="RNI-like"/>
    <property type="match status" value="1"/>
</dbReference>
<dbReference type="PANTHER" id="PTHR13318:SF148">
    <property type="entry name" value="F-BOX PROTEIN MAX2"/>
    <property type="match status" value="1"/>
</dbReference>
<sequence>MNDNLREMCSLIVMDNQQVLNSIFSLQRDLFICLQLGFFFHYFGSWTFVEITSSPILSSPYSLLFFCSVHKQFKYKLGWETKYNMVDYYNRSAGGACPFCKNQKLSLSSLDLSSFYHCPEDLPLVLAANTVVDVSLCRLNLLTTSFREGFKSNQIKSITSSCPNLEHLLVACTFDLRYIEFVGDETLLALTSNCSKLSLLHMDDTLSFLNRREEDDGEDASVSHATLLALFYGLPLLEELVLDVCKNVSESGIALEMLCSKCPNLKVVKLGQFQGICLAIGSRLDGIALCHGLQSLSVSCCGDLDDMGLIEIGRGCSRLVRFEIQGCKLVTEKGLKTMTYLLRRTLIDVKVASCVNLDAAATLRASKHLPLR</sequence>
<dbReference type="GO" id="GO:0031146">
    <property type="term" value="P:SCF-dependent proteasomal ubiquitin-dependent protein catabolic process"/>
    <property type="evidence" value="ECO:0007669"/>
    <property type="project" value="TreeGrafter"/>
</dbReference>
<reference evidence="1 2" key="1">
    <citation type="submission" date="2023-01" db="EMBL/GenBank/DDBJ databases">
        <authorList>
            <person name="Kreplak J."/>
        </authorList>
    </citation>
    <scope>NUCLEOTIDE SEQUENCE [LARGE SCALE GENOMIC DNA]</scope>
</reference>
<keyword evidence="2" id="KW-1185">Reference proteome</keyword>
<dbReference type="SMART" id="SM00367">
    <property type="entry name" value="LRR_CC"/>
    <property type="match status" value="4"/>
</dbReference>
<proteinExistence type="predicted"/>
<dbReference type="Proteomes" id="UP001157006">
    <property type="component" value="Unassembled WGS sequence"/>
</dbReference>
<dbReference type="EMBL" id="CATIWC010001600">
    <property type="protein sequence ID" value="CAI8584279.1"/>
    <property type="molecule type" value="Genomic_DNA"/>
</dbReference>
<dbReference type="AlphaFoldDB" id="A0AAV0YER9"/>
<dbReference type="PANTHER" id="PTHR13318">
    <property type="entry name" value="PARTNER OF PAIRED, ISOFORM B-RELATED"/>
    <property type="match status" value="1"/>
</dbReference>
<dbReference type="GO" id="GO:0019005">
    <property type="term" value="C:SCF ubiquitin ligase complex"/>
    <property type="evidence" value="ECO:0007669"/>
    <property type="project" value="TreeGrafter"/>
</dbReference>
<protein>
    <submittedName>
        <fullName evidence="1">Uncharacterized protein</fullName>
    </submittedName>
</protein>
<gene>
    <name evidence="1" type="ORF">VFH_U067720</name>
</gene>
<accession>A0AAV0YER9</accession>
<organism evidence="1 2">
    <name type="scientific">Vicia faba</name>
    <name type="common">Broad bean</name>
    <name type="synonym">Faba vulgaris</name>
    <dbReference type="NCBI Taxonomy" id="3906"/>
    <lineage>
        <taxon>Eukaryota</taxon>
        <taxon>Viridiplantae</taxon>
        <taxon>Streptophyta</taxon>
        <taxon>Embryophyta</taxon>
        <taxon>Tracheophyta</taxon>
        <taxon>Spermatophyta</taxon>
        <taxon>Magnoliopsida</taxon>
        <taxon>eudicotyledons</taxon>
        <taxon>Gunneridae</taxon>
        <taxon>Pentapetalae</taxon>
        <taxon>rosids</taxon>
        <taxon>fabids</taxon>
        <taxon>Fabales</taxon>
        <taxon>Fabaceae</taxon>
        <taxon>Papilionoideae</taxon>
        <taxon>50 kb inversion clade</taxon>
        <taxon>NPAAA clade</taxon>
        <taxon>Hologalegina</taxon>
        <taxon>IRL clade</taxon>
        <taxon>Fabeae</taxon>
        <taxon>Vicia</taxon>
    </lineage>
</organism>
<name>A0AAV0YER9_VICFA</name>
<evidence type="ECO:0000313" key="2">
    <source>
        <dbReference type="Proteomes" id="UP001157006"/>
    </source>
</evidence>